<name>A0A6P8KDD3_DROMA</name>
<evidence type="ECO:0000256" key="14">
    <source>
        <dbReference type="SAM" id="Phobius"/>
    </source>
</evidence>
<keyword evidence="8 12" id="KW-0406">Ion transport</keyword>
<dbReference type="GO" id="GO:0015280">
    <property type="term" value="F:ligand-gated sodium channel activity"/>
    <property type="evidence" value="ECO:0007669"/>
    <property type="project" value="TreeGrafter"/>
</dbReference>
<comment type="similarity">
    <text evidence="2 12">Belongs to the amiloride-sensitive sodium channel (TC 1.A.6) family.</text>
</comment>
<evidence type="ECO:0000256" key="11">
    <source>
        <dbReference type="ARBA" id="ARBA00023303"/>
    </source>
</evidence>
<keyword evidence="10 12" id="KW-0739">Sodium transport</keyword>
<feature type="compositionally biased region" description="Basic and acidic residues" evidence="13">
    <location>
        <begin position="17"/>
        <end position="31"/>
    </location>
</feature>
<evidence type="ECO:0000256" key="1">
    <source>
        <dbReference type="ARBA" id="ARBA00004141"/>
    </source>
</evidence>
<dbReference type="Pfam" id="PF00858">
    <property type="entry name" value="ASC"/>
    <property type="match status" value="1"/>
</dbReference>
<dbReference type="PANTHER" id="PTHR11690:SF288">
    <property type="entry name" value="AMILORIDE-SENSITIVE NA+ CHANNEL-RELATED"/>
    <property type="match status" value="1"/>
</dbReference>
<evidence type="ECO:0000313" key="15">
    <source>
        <dbReference type="Proteomes" id="UP000515162"/>
    </source>
</evidence>
<dbReference type="PANTHER" id="PTHR11690">
    <property type="entry name" value="AMILORIDE-SENSITIVE SODIUM CHANNEL-RELATED"/>
    <property type="match status" value="1"/>
</dbReference>
<dbReference type="GeneID" id="117145354"/>
<dbReference type="InterPro" id="IPR001873">
    <property type="entry name" value="ENaC"/>
</dbReference>
<evidence type="ECO:0000256" key="2">
    <source>
        <dbReference type="ARBA" id="ARBA00007193"/>
    </source>
</evidence>
<dbReference type="Gene3D" id="2.60.470.10">
    <property type="entry name" value="Acid-sensing ion channels like domains"/>
    <property type="match status" value="1"/>
</dbReference>
<evidence type="ECO:0000256" key="3">
    <source>
        <dbReference type="ARBA" id="ARBA00022448"/>
    </source>
</evidence>
<keyword evidence="9 14" id="KW-0472">Membrane</keyword>
<evidence type="ECO:0000256" key="12">
    <source>
        <dbReference type="RuleBase" id="RU000679"/>
    </source>
</evidence>
<feature type="transmembrane region" description="Helical" evidence="14">
    <location>
        <begin position="422"/>
        <end position="445"/>
    </location>
</feature>
<keyword evidence="6 14" id="KW-1133">Transmembrane helix</keyword>
<protein>
    <submittedName>
        <fullName evidence="16">Pickpocket protein 19</fullName>
    </submittedName>
</protein>
<sequence>MSATAWKPEPSSEDNDDDHKESKKKQKKDEASGWASTRRYARIPLKIMAALATVYVSILSSERYFYYWVQTSIERTDMHVSEIDFPAVTIIPIHLSSLNAEKLSKAYNLVQSVVWQTPMSARLTDENFTEFSELDNWNMQSWGIYQALQMNCQHFFTECQWRRKAMNCCDLFRPTKTFNGFAFEFNSLVSSGRDETWPWSVAACGSYSGLNVKIKRYQGLYTLNTMGVIVHEPTQLLGMSIDYSSEDRIVVPVEPLRFTAELDVRARPVQMRRCYFENEIPEGKSRSECIYKCHFNYIISKCNCSLELPVKATQDEDNTADAKESNGRRICGMKDLACFNQHRLSLFSMSNIIEESRDNVFSTVDCGCFPQCGHTQYHTSTYTEKLSTHTTHAAEIEIDVYFQEETLFSYRSMLRFTLIDLMVSYGGIAGLIMGISVLGCINSFLDRFACCRVPDGS</sequence>
<accession>A0A6P8KDD3</accession>
<evidence type="ECO:0000256" key="7">
    <source>
        <dbReference type="ARBA" id="ARBA00023053"/>
    </source>
</evidence>
<organism evidence="15 16">
    <name type="scientific">Drosophila mauritiana</name>
    <name type="common">Fruit fly</name>
    <dbReference type="NCBI Taxonomy" id="7226"/>
    <lineage>
        <taxon>Eukaryota</taxon>
        <taxon>Metazoa</taxon>
        <taxon>Ecdysozoa</taxon>
        <taxon>Arthropoda</taxon>
        <taxon>Hexapoda</taxon>
        <taxon>Insecta</taxon>
        <taxon>Pterygota</taxon>
        <taxon>Neoptera</taxon>
        <taxon>Endopterygota</taxon>
        <taxon>Diptera</taxon>
        <taxon>Brachycera</taxon>
        <taxon>Muscomorpha</taxon>
        <taxon>Ephydroidea</taxon>
        <taxon>Drosophilidae</taxon>
        <taxon>Drosophila</taxon>
        <taxon>Sophophora</taxon>
    </lineage>
</organism>
<keyword evidence="3 12" id="KW-0813">Transport</keyword>
<evidence type="ECO:0000256" key="5">
    <source>
        <dbReference type="ARBA" id="ARBA00022692"/>
    </source>
</evidence>
<keyword evidence="15" id="KW-1185">Reference proteome</keyword>
<keyword evidence="11 12" id="KW-0407">Ion channel</keyword>
<keyword evidence="7" id="KW-0915">Sodium</keyword>
<dbReference type="GO" id="GO:0005886">
    <property type="term" value="C:plasma membrane"/>
    <property type="evidence" value="ECO:0007669"/>
    <property type="project" value="TreeGrafter"/>
</dbReference>
<gene>
    <name evidence="16" type="primary">LOC117145354</name>
</gene>
<evidence type="ECO:0000256" key="8">
    <source>
        <dbReference type="ARBA" id="ARBA00023065"/>
    </source>
</evidence>
<evidence type="ECO:0000256" key="13">
    <source>
        <dbReference type="SAM" id="MobiDB-lite"/>
    </source>
</evidence>
<dbReference type="AlphaFoldDB" id="A0A6P8KDD3"/>
<comment type="subcellular location">
    <subcellularLocation>
        <location evidence="1">Membrane</location>
        <topology evidence="1">Multi-pass membrane protein</topology>
    </subcellularLocation>
</comment>
<dbReference type="Proteomes" id="UP000515162">
    <property type="component" value="Chromosome 3R"/>
</dbReference>
<evidence type="ECO:0000313" key="16">
    <source>
        <dbReference type="RefSeq" id="XP_033166863.1"/>
    </source>
</evidence>
<evidence type="ECO:0000256" key="10">
    <source>
        <dbReference type="ARBA" id="ARBA00023201"/>
    </source>
</evidence>
<evidence type="ECO:0000256" key="4">
    <source>
        <dbReference type="ARBA" id="ARBA00022461"/>
    </source>
</evidence>
<proteinExistence type="inferred from homology"/>
<dbReference type="Gene3D" id="1.10.287.770">
    <property type="entry name" value="YojJ-like"/>
    <property type="match status" value="1"/>
</dbReference>
<evidence type="ECO:0000256" key="9">
    <source>
        <dbReference type="ARBA" id="ARBA00023136"/>
    </source>
</evidence>
<keyword evidence="4 12" id="KW-0894">Sodium channel</keyword>
<evidence type="ECO:0000256" key="6">
    <source>
        <dbReference type="ARBA" id="ARBA00022989"/>
    </source>
</evidence>
<dbReference type="RefSeq" id="XP_033166863.1">
    <property type="nucleotide sequence ID" value="XM_033310972.1"/>
</dbReference>
<feature type="region of interest" description="Disordered" evidence="13">
    <location>
        <begin position="1"/>
        <end position="31"/>
    </location>
</feature>
<keyword evidence="5 12" id="KW-0812">Transmembrane</keyword>
<reference evidence="16" key="1">
    <citation type="submission" date="2025-08" db="UniProtKB">
        <authorList>
            <consortium name="RefSeq"/>
        </authorList>
    </citation>
    <scope>IDENTIFICATION</scope>
    <source>
        <strain evidence="16">Mau12</strain>
        <tissue evidence="16">Whole Body</tissue>
    </source>
</reference>